<evidence type="ECO:0000313" key="3">
    <source>
        <dbReference type="EMBL" id="WEL19747.1"/>
    </source>
</evidence>
<keyword evidence="4" id="KW-1185">Reference proteome</keyword>
<dbReference type="PANTHER" id="PTHR21340:SF0">
    <property type="entry name" value="BIS(5'-NUCLEOSYL)-TETRAPHOSPHATASE [ASYMMETRICAL]"/>
    <property type="match status" value="1"/>
</dbReference>
<dbReference type="Proteomes" id="UP001218034">
    <property type="component" value="Chromosome"/>
</dbReference>
<dbReference type="EMBL" id="CP104395">
    <property type="protein sequence ID" value="WEL19747.1"/>
    <property type="molecule type" value="Genomic_DNA"/>
</dbReference>
<dbReference type="Gene3D" id="3.90.79.10">
    <property type="entry name" value="Nucleoside Triphosphate Pyrophosphohydrolase"/>
    <property type="match status" value="1"/>
</dbReference>
<dbReference type="InterPro" id="IPR051325">
    <property type="entry name" value="Nudix_hydrolase_domain"/>
</dbReference>
<dbReference type="PROSITE" id="PS51462">
    <property type="entry name" value="NUDIX"/>
    <property type="match status" value="1"/>
</dbReference>
<accession>A0ABY8CEX2</accession>
<evidence type="ECO:0000313" key="4">
    <source>
        <dbReference type="Proteomes" id="UP001218034"/>
    </source>
</evidence>
<organism evidence="3 4">
    <name type="scientific">Candidatus Nanohalococcus occultus</name>
    <dbReference type="NCBI Taxonomy" id="2978047"/>
    <lineage>
        <taxon>Archaea</taxon>
        <taxon>Candidatus Nanohalarchaeota</taxon>
        <taxon>Candidatus Nanohalarchaeota incertae sedis</taxon>
        <taxon>Candidatus Nanohalococcus</taxon>
    </lineage>
</organism>
<feature type="domain" description="Nudix hydrolase" evidence="2">
    <location>
        <begin position="2"/>
        <end position="139"/>
    </location>
</feature>
<keyword evidence="1 3" id="KW-0378">Hydrolase</keyword>
<reference evidence="3 4" key="1">
    <citation type="submission" date="2022-09" db="EMBL/GenBank/DDBJ databases">
        <title>Xylan utilization by haloarchaea-nanohaloarchaea associations.</title>
        <authorList>
            <person name="Yakimov M."/>
        </authorList>
    </citation>
    <scope>NUCLEOTIDE SEQUENCE [LARGE SCALE GENOMIC DNA]</scope>
    <source>
        <strain evidence="3 4">SVXNc</strain>
    </source>
</reference>
<dbReference type="RefSeq" id="WP_347721579.1">
    <property type="nucleotide sequence ID" value="NZ_CP104395.1"/>
</dbReference>
<proteinExistence type="predicted"/>
<dbReference type="SUPFAM" id="SSF55811">
    <property type="entry name" value="Nudix"/>
    <property type="match status" value="1"/>
</dbReference>
<dbReference type="InterPro" id="IPR015797">
    <property type="entry name" value="NUDIX_hydrolase-like_dom_sf"/>
</dbReference>
<gene>
    <name evidence="3" type="ORF">SVXNc_0735</name>
</gene>
<sequence>MEREKGVVLVVYKKPSRNPRYLVLNRKKNWEGWELPKGHLEKDDYEHTARLELSEEAGIEAIEELESTEQVLEWSFEDDDGQTIKREYKAFIVKVGEGAVTDTSANPHDEHERGHFFNYEDAKSLLTHQNQKEILDALHETITR</sequence>
<protein>
    <submittedName>
        <fullName evidence="3">NUDIX family hydrolase</fullName>
    </submittedName>
</protein>
<dbReference type="PANTHER" id="PTHR21340">
    <property type="entry name" value="DIADENOSINE 5,5-P1,P4-TETRAPHOSPHATE PYROPHOSPHOHYDROLASE MUTT"/>
    <property type="match status" value="1"/>
</dbReference>
<evidence type="ECO:0000256" key="1">
    <source>
        <dbReference type="ARBA" id="ARBA00022801"/>
    </source>
</evidence>
<dbReference type="GO" id="GO:0016787">
    <property type="term" value="F:hydrolase activity"/>
    <property type="evidence" value="ECO:0007669"/>
    <property type="project" value="UniProtKB-KW"/>
</dbReference>
<evidence type="ECO:0000259" key="2">
    <source>
        <dbReference type="PROSITE" id="PS51462"/>
    </source>
</evidence>
<dbReference type="Pfam" id="PF00293">
    <property type="entry name" value="NUDIX"/>
    <property type="match status" value="1"/>
</dbReference>
<name>A0ABY8CEX2_9ARCH</name>
<dbReference type="GeneID" id="90590172"/>
<dbReference type="InterPro" id="IPR000086">
    <property type="entry name" value="NUDIX_hydrolase_dom"/>
</dbReference>